<dbReference type="PROSITE" id="PS51736">
    <property type="entry name" value="RECOMBINASES_3"/>
    <property type="match status" value="1"/>
</dbReference>
<evidence type="ECO:0000313" key="4">
    <source>
        <dbReference type="EMBL" id="PCK77514.1"/>
    </source>
</evidence>
<dbReference type="InterPro" id="IPR036162">
    <property type="entry name" value="Resolvase-like_N_sf"/>
</dbReference>
<dbReference type="CDD" id="cd00338">
    <property type="entry name" value="Ser_Recombinase"/>
    <property type="match status" value="1"/>
</dbReference>
<dbReference type="InterPro" id="IPR050639">
    <property type="entry name" value="SSR_resolvase"/>
</dbReference>
<dbReference type="EMBL" id="NXDM01000041">
    <property type="protein sequence ID" value="PCK77514.1"/>
    <property type="molecule type" value="Genomic_DNA"/>
</dbReference>
<sequence length="553" mass="62633">MERVDEASSPRVRRAAGYFRVSTGRQAESDLSIPDQRNQALEYCRRKGWELVDEFIEPGQSATDDNRPALQEMIAQAINHGNPYDVIIVHSYSRFFRDNFAMEYYIRKLAKADVEVVSITQELGNDPAQIMMRHIIGLFDEYQSRETGKHTLRSMKENARQGFYNGAPLPLGYKAVEIEKRGHRVKKKVVVEPKEAETVRLIFQLYLRGDGTSGPLGLKALVSWLNERGYRTKTDSPFGVGSVAFILKNRSYTGEFIFNRQESKTRKLKPISEQVVVPVPPIISREEFEATQATLQVRNRQVTPPRIVTARTLLSGLVYCSQCGASMMLRTGTSHTGKVHRYYSCRANLRTGKSACDGISIRMETLDADVVRHLSDRLLTVERIAELVSSISADRNEKNASAGQRVAELTSDLRETEARLRRIYLAIEEGVAQADDLFRSRIAQLQADRQKAVDALARLRATTRIVEAVTPEAILRFSEVMRENIATGEPGFRRAYMRSVVERIVVGPRTIKIFGMKATLESALRADSLPYTSVRSFERNWRPLQESNLRQPA</sequence>
<keyword evidence="1" id="KW-0175">Coiled coil</keyword>
<dbReference type="PANTHER" id="PTHR30461">
    <property type="entry name" value="DNA-INVERTASE FROM LAMBDOID PROPHAGE"/>
    <property type="match status" value="1"/>
</dbReference>
<protein>
    <submittedName>
        <fullName evidence="4">Recombinase family protein</fullName>
    </submittedName>
</protein>
<dbReference type="InterPro" id="IPR006119">
    <property type="entry name" value="Resolv_N"/>
</dbReference>
<feature type="coiled-coil region" evidence="1">
    <location>
        <begin position="399"/>
        <end position="462"/>
    </location>
</feature>
<evidence type="ECO:0000259" key="2">
    <source>
        <dbReference type="PROSITE" id="PS51736"/>
    </source>
</evidence>
<dbReference type="Pfam" id="PF00239">
    <property type="entry name" value="Resolvase"/>
    <property type="match status" value="1"/>
</dbReference>
<dbReference type="PANTHER" id="PTHR30461:SF23">
    <property type="entry name" value="DNA RECOMBINASE-RELATED"/>
    <property type="match status" value="1"/>
</dbReference>
<accession>A0A2A5KKB8</accession>
<dbReference type="GO" id="GO:0000150">
    <property type="term" value="F:DNA strand exchange activity"/>
    <property type="evidence" value="ECO:0007669"/>
    <property type="project" value="InterPro"/>
</dbReference>
<evidence type="ECO:0000259" key="3">
    <source>
        <dbReference type="PROSITE" id="PS51737"/>
    </source>
</evidence>
<dbReference type="RefSeq" id="WP_096764797.1">
    <property type="nucleotide sequence ID" value="NZ_NXDM01000041.1"/>
</dbReference>
<reference evidence="4 5" key="1">
    <citation type="submission" date="2017-09" db="EMBL/GenBank/DDBJ databases">
        <title>Comparative genomics of rhizobia isolated from Phaseolus vulgaris in China.</title>
        <authorList>
            <person name="Tong W."/>
        </authorList>
    </citation>
    <scope>NUCLEOTIDE SEQUENCE [LARGE SCALE GENOMIC DNA]</scope>
    <source>
        <strain evidence="4 5">L101</strain>
    </source>
</reference>
<dbReference type="InterPro" id="IPR025827">
    <property type="entry name" value="Zn_ribbon_recom_dom"/>
</dbReference>
<feature type="domain" description="Resolvase/invertase-type recombinase catalytic" evidence="2">
    <location>
        <begin position="14"/>
        <end position="162"/>
    </location>
</feature>
<gene>
    <name evidence="4" type="ORF">CPT34_29385</name>
</gene>
<keyword evidence="5" id="KW-1185">Reference proteome</keyword>
<comment type="caution">
    <text evidence="4">The sequence shown here is derived from an EMBL/GenBank/DDBJ whole genome shotgun (WGS) entry which is preliminary data.</text>
</comment>
<dbReference type="Pfam" id="PF13408">
    <property type="entry name" value="Zn_ribbon_recom"/>
    <property type="match status" value="1"/>
</dbReference>
<organism evidence="4 5">
    <name type="scientific">Rhizobium sophoriradicis</name>
    <dbReference type="NCBI Taxonomy" id="1535245"/>
    <lineage>
        <taxon>Bacteria</taxon>
        <taxon>Pseudomonadati</taxon>
        <taxon>Pseudomonadota</taxon>
        <taxon>Alphaproteobacteria</taxon>
        <taxon>Hyphomicrobiales</taxon>
        <taxon>Rhizobiaceae</taxon>
        <taxon>Rhizobium/Agrobacterium group</taxon>
        <taxon>Rhizobium</taxon>
    </lineage>
</organism>
<dbReference type="InterPro" id="IPR011109">
    <property type="entry name" value="DNA_bind_recombinase_dom"/>
</dbReference>
<dbReference type="Gene3D" id="3.90.1750.20">
    <property type="entry name" value="Putative Large Serine Recombinase, Chain B, Domain 2"/>
    <property type="match status" value="1"/>
</dbReference>
<dbReference type="InterPro" id="IPR038109">
    <property type="entry name" value="DNA_bind_recomb_sf"/>
</dbReference>
<dbReference type="Gene3D" id="3.40.50.1390">
    <property type="entry name" value="Resolvase, N-terminal catalytic domain"/>
    <property type="match status" value="1"/>
</dbReference>
<dbReference type="SMART" id="SM00857">
    <property type="entry name" value="Resolvase"/>
    <property type="match status" value="1"/>
</dbReference>
<feature type="domain" description="Recombinase" evidence="3">
    <location>
        <begin position="170"/>
        <end position="301"/>
    </location>
</feature>
<name>A0A2A5KKB8_9HYPH</name>
<dbReference type="PROSITE" id="PS51737">
    <property type="entry name" value="RECOMBINASE_DNA_BIND"/>
    <property type="match status" value="1"/>
</dbReference>
<dbReference type="SUPFAM" id="SSF53041">
    <property type="entry name" value="Resolvase-like"/>
    <property type="match status" value="1"/>
</dbReference>
<dbReference type="Proteomes" id="UP000218807">
    <property type="component" value="Unassembled WGS sequence"/>
</dbReference>
<evidence type="ECO:0000256" key="1">
    <source>
        <dbReference type="SAM" id="Coils"/>
    </source>
</evidence>
<dbReference type="AlphaFoldDB" id="A0A2A5KKB8"/>
<evidence type="ECO:0000313" key="5">
    <source>
        <dbReference type="Proteomes" id="UP000218807"/>
    </source>
</evidence>
<proteinExistence type="predicted"/>
<dbReference type="GO" id="GO:0003677">
    <property type="term" value="F:DNA binding"/>
    <property type="evidence" value="ECO:0007669"/>
    <property type="project" value="InterPro"/>
</dbReference>
<dbReference type="Pfam" id="PF07508">
    <property type="entry name" value="Recombinase"/>
    <property type="match status" value="1"/>
</dbReference>